<dbReference type="EMBL" id="JAGIOO010000001">
    <property type="protein sequence ID" value="MBP2472389.1"/>
    <property type="molecule type" value="Genomic_DNA"/>
</dbReference>
<dbReference type="InterPro" id="IPR011990">
    <property type="entry name" value="TPR-like_helical_dom_sf"/>
</dbReference>
<dbReference type="InterPro" id="IPR009003">
    <property type="entry name" value="Peptidase_S1_PA"/>
</dbReference>
<dbReference type="InterPro" id="IPR043504">
    <property type="entry name" value="Peptidase_S1_PA_chymotrypsin"/>
</dbReference>
<comment type="caution">
    <text evidence="1">The sequence shown here is derived from an EMBL/GenBank/DDBJ whole genome shotgun (WGS) entry which is preliminary data.</text>
</comment>
<dbReference type="Gene3D" id="2.40.10.10">
    <property type="entry name" value="Trypsin-like serine proteases"/>
    <property type="match status" value="1"/>
</dbReference>
<evidence type="ECO:0000313" key="2">
    <source>
        <dbReference type="Proteomes" id="UP001519363"/>
    </source>
</evidence>
<dbReference type="SUPFAM" id="SSF48452">
    <property type="entry name" value="TPR-like"/>
    <property type="match status" value="1"/>
</dbReference>
<dbReference type="SUPFAM" id="SSF52540">
    <property type="entry name" value="P-loop containing nucleoside triphosphate hydrolases"/>
    <property type="match status" value="1"/>
</dbReference>
<sequence length="1129" mass="120621">MSEFARFVRHCVAQVWGDGVFRGSGFFVAPGRLVTCAHVVGEGELSVVVNGIPVAARLVRRVPERHDGGAYYPLPDLAVLELAEDVPHEVVWLGEPDAVLGGGALVEATGFTAETPNGVGEHVARLSVAGPSGDFLRLAGDWIPAGLSGAPVVDETSRRVCGLIKASRDRQATEGGWMVPVAELARLAEVDVEANLSARGGWWSLATRRAELAQELFGVAAQGIPRAPSAWLDPQRGVIEFQPRPEFDELMTWALDPQAPPVLLVHGPGGIGKTRLAVELCAQLAQRGWIAGLLPKSGDLSPLLRGTPPEVLRHDQVFIAVDYAEARIEPLLALFDAIARFGGPYVRVLLLSRAAGQWWRDLPSRKTEGLFAHQPVRLSNLVETFDARELTHNAYLGFRGHLLGDGGPVPEAVTDSVAGHETVLGLHVLALGAVLYEQEHGRAPGAGEAVLSDPLRGLLHHELEVWTGIADRRGLLDGLSPELARLVLLTPTVVPARDADQARTALAAVPGFTTREPGELGHIADLLAEVYPSTRPGSPRFWDSLQPDRLGETLLADLLDTTGVADVLCAMTACLDAEQAVQPVTVAARAAGMFTSQPNGSAGPVLDLLERLLEGNPEAFLPAVVAVATSLPDPEDLCALAEEALTEVGLEVLHRTAAHFLPSRTVMSDLAVQVWAAIAEQTAQRGAFQVQNQIALIDAQQNMAFFLSNAGDHEDAIAIGEGVLKMATLLGASLPMIMDVKLASICTVLARSYTQAGRLPEAVGMAEAAVVANRTAADRDPAGNTISLAGALNNLASIQAETGQARAAAMTARDAISCFLELVRRDPDQHRIELDSALRNLRDIVHAEAAPVVAAQAWAAADEELRALGQPDVEHLTLPAHWAELPGGRQHMSPKLSGSPAPGFSALTKVLQDSTQRTQELMAAGVRMLVPIGHPLGVSLFSEEIGDQSLRIGTDIVELNYAEFGMWGMVAQDLRAERGPATRRSVEQMAEQFGMEDTSLVMDGLLNDRLVVEVPVLGPDAVAFAATHRVHPLAWGFGLDISAGGACQLGHPASPNRVYVGWPIYLVWALSPAYPDLWSTVRAVWREHVAEFPPEDLGMDLDEERLLAVFLISLPMLLGHTTAYVDRVG</sequence>
<keyword evidence="2" id="KW-1185">Reference proteome</keyword>
<name>A0ABS5A835_9PSEU</name>
<dbReference type="RefSeq" id="WP_086785384.1">
    <property type="nucleotide sequence ID" value="NZ_JAGIOO010000001.1"/>
</dbReference>
<dbReference type="Gene3D" id="1.25.40.10">
    <property type="entry name" value="Tetratricopeptide repeat domain"/>
    <property type="match status" value="1"/>
</dbReference>
<dbReference type="SUPFAM" id="SSF50494">
    <property type="entry name" value="Trypsin-like serine proteases"/>
    <property type="match status" value="1"/>
</dbReference>
<evidence type="ECO:0000313" key="1">
    <source>
        <dbReference type="EMBL" id="MBP2472389.1"/>
    </source>
</evidence>
<reference evidence="1 2" key="1">
    <citation type="submission" date="2021-03" db="EMBL/GenBank/DDBJ databases">
        <title>Sequencing the genomes of 1000 actinobacteria strains.</title>
        <authorList>
            <person name="Klenk H.-P."/>
        </authorList>
    </citation>
    <scope>NUCLEOTIDE SEQUENCE [LARGE SCALE GENOMIC DNA]</scope>
    <source>
        <strain evidence="1 2">DSM 44580</strain>
    </source>
</reference>
<dbReference type="InterPro" id="IPR027417">
    <property type="entry name" value="P-loop_NTPase"/>
</dbReference>
<organism evidence="1 2">
    <name type="scientific">Crossiella equi</name>
    <dbReference type="NCBI Taxonomy" id="130796"/>
    <lineage>
        <taxon>Bacteria</taxon>
        <taxon>Bacillati</taxon>
        <taxon>Actinomycetota</taxon>
        <taxon>Actinomycetes</taxon>
        <taxon>Pseudonocardiales</taxon>
        <taxon>Pseudonocardiaceae</taxon>
        <taxon>Crossiella</taxon>
    </lineage>
</organism>
<proteinExistence type="predicted"/>
<accession>A0ABS5A835</accession>
<dbReference type="Pfam" id="PF13365">
    <property type="entry name" value="Trypsin_2"/>
    <property type="match status" value="1"/>
</dbReference>
<protein>
    <submittedName>
        <fullName evidence="1">Uncharacterized protein</fullName>
    </submittedName>
</protein>
<gene>
    <name evidence="1" type="ORF">JOF53_001261</name>
</gene>
<dbReference type="Proteomes" id="UP001519363">
    <property type="component" value="Unassembled WGS sequence"/>
</dbReference>